<evidence type="ECO:0000259" key="2">
    <source>
        <dbReference type="Pfam" id="PF07261"/>
    </source>
</evidence>
<evidence type="ECO:0000313" key="5">
    <source>
        <dbReference type="Proteomes" id="UP001597252"/>
    </source>
</evidence>
<evidence type="ECO:0000259" key="3">
    <source>
        <dbReference type="Pfam" id="PF21984"/>
    </source>
</evidence>
<sequence>MADELNSFLAAGQSSFSTALFDHYAQSDLTHSEFLVYLFLSQWAQTHTEAPEPDGLAARLKMTPGTLYATINSLLQKQAVALVSFPDGHGHTIDQYDVTPLLRRLLDTPQATTTQAEANATSTVFNQIEIEFARPLSPIEQQTIADWLNIDHYNPKVIQLALREAVLNQKYSLRYIDRILINWEKLHLTTPQQVQTYLQQRNQL</sequence>
<comment type="caution">
    <text evidence="4">The sequence shown here is derived from an EMBL/GenBank/DDBJ whole genome shotgun (WGS) entry which is preliminary data.</text>
</comment>
<dbReference type="Pfam" id="PF07261">
    <property type="entry name" value="DnaB_2"/>
    <property type="match status" value="1"/>
</dbReference>
<dbReference type="NCBIfam" id="TIGR01446">
    <property type="entry name" value="DnaD_dom"/>
    <property type="match status" value="1"/>
</dbReference>
<dbReference type="InterPro" id="IPR036388">
    <property type="entry name" value="WH-like_DNA-bd_sf"/>
</dbReference>
<dbReference type="PANTHER" id="PTHR37293">
    <property type="entry name" value="PHAGE REPLICATION PROTEIN-RELATED"/>
    <property type="match status" value="1"/>
</dbReference>
<dbReference type="Pfam" id="PF21984">
    <property type="entry name" value="DnaD_N"/>
    <property type="match status" value="1"/>
</dbReference>
<dbReference type="InterPro" id="IPR034829">
    <property type="entry name" value="DnaD-like_sf"/>
</dbReference>
<dbReference type="InterPro" id="IPR053162">
    <property type="entry name" value="DnaD"/>
</dbReference>
<dbReference type="Gene3D" id="1.10.10.10">
    <property type="entry name" value="Winged helix-like DNA-binding domain superfamily/Winged helix DNA-binding domain"/>
    <property type="match status" value="1"/>
</dbReference>
<proteinExistence type="inferred from homology"/>
<dbReference type="Proteomes" id="UP001597252">
    <property type="component" value="Unassembled WGS sequence"/>
</dbReference>
<feature type="domain" description="DnaB/C C-terminal" evidence="2">
    <location>
        <begin position="125"/>
        <end position="197"/>
    </location>
</feature>
<dbReference type="InterPro" id="IPR006343">
    <property type="entry name" value="DnaB/C_C"/>
</dbReference>
<evidence type="ECO:0000256" key="1">
    <source>
        <dbReference type="ARBA" id="ARBA00093462"/>
    </source>
</evidence>
<dbReference type="RefSeq" id="WP_125749290.1">
    <property type="nucleotide sequence ID" value="NZ_JBHTON010000035.1"/>
</dbReference>
<comment type="similarity">
    <text evidence="1">Belongs to the DnaB/DnaD family.</text>
</comment>
<dbReference type="Gene3D" id="1.10.10.630">
    <property type="entry name" value="DnaD domain-like"/>
    <property type="match status" value="1"/>
</dbReference>
<feature type="domain" description="DnaD N-terminal" evidence="3">
    <location>
        <begin position="17"/>
        <end position="113"/>
    </location>
</feature>
<accession>A0ABW4E8Y7</accession>
<dbReference type="PANTHER" id="PTHR37293:SF6">
    <property type="entry name" value="DNA REPLICATION PROTEIN DNAD"/>
    <property type="match status" value="1"/>
</dbReference>
<gene>
    <name evidence="4" type="ORF">ACFQ5J_10565</name>
</gene>
<dbReference type="SUPFAM" id="SSF158499">
    <property type="entry name" value="DnaD domain-like"/>
    <property type="match status" value="1"/>
</dbReference>
<organism evidence="4 5">
    <name type="scientific">Lacticaseibacillus baoqingensis</name>
    <dbReference type="NCBI Taxonomy" id="2486013"/>
    <lineage>
        <taxon>Bacteria</taxon>
        <taxon>Bacillati</taxon>
        <taxon>Bacillota</taxon>
        <taxon>Bacilli</taxon>
        <taxon>Lactobacillales</taxon>
        <taxon>Lactobacillaceae</taxon>
        <taxon>Lacticaseibacillus</taxon>
    </lineage>
</organism>
<keyword evidence="5" id="KW-1185">Reference proteome</keyword>
<dbReference type="EMBL" id="JBHTON010000035">
    <property type="protein sequence ID" value="MFD1485673.1"/>
    <property type="molecule type" value="Genomic_DNA"/>
</dbReference>
<dbReference type="InterPro" id="IPR053843">
    <property type="entry name" value="DnaD_N"/>
</dbReference>
<name>A0ABW4E8Y7_9LACO</name>
<protein>
    <submittedName>
        <fullName evidence="4">DnaD domain-containing protein</fullName>
    </submittedName>
</protein>
<reference evidence="5" key="1">
    <citation type="journal article" date="2019" name="Int. J. Syst. Evol. Microbiol.">
        <title>The Global Catalogue of Microorganisms (GCM) 10K type strain sequencing project: providing services to taxonomists for standard genome sequencing and annotation.</title>
        <authorList>
            <consortium name="The Broad Institute Genomics Platform"/>
            <consortium name="The Broad Institute Genome Sequencing Center for Infectious Disease"/>
            <person name="Wu L."/>
            <person name="Ma J."/>
        </authorList>
    </citation>
    <scope>NUCLEOTIDE SEQUENCE [LARGE SCALE GENOMIC DNA]</scope>
    <source>
        <strain evidence="5">CCM 8903</strain>
    </source>
</reference>
<evidence type="ECO:0000313" key="4">
    <source>
        <dbReference type="EMBL" id="MFD1485673.1"/>
    </source>
</evidence>